<feature type="compositionally biased region" description="Basic and acidic residues" evidence="1">
    <location>
        <begin position="482"/>
        <end position="491"/>
    </location>
</feature>
<proteinExistence type="predicted"/>
<gene>
    <name evidence="3" type="ORF">HMF3257_18845</name>
</gene>
<dbReference type="AlphaFoldDB" id="A0A327NKH5"/>
<accession>A0A327NKH5</accession>
<dbReference type="RefSeq" id="WP_111344387.1">
    <property type="nucleotide sequence ID" value="NZ_QLII01000001.1"/>
</dbReference>
<feature type="chain" id="PRO_5016259593" evidence="2">
    <location>
        <begin position="27"/>
        <end position="491"/>
    </location>
</feature>
<keyword evidence="3" id="KW-0449">Lipoprotein</keyword>
<dbReference type="OrthoDB" id="622163at2"/>
<evidence type="ECO:0000256" key="1">
    <source>
        <dbReference type="SAM" id="MobiDB-lite"/>
    </source>
</evidence>
<sequence length="491" mass="53368">MNHIQKTLVRISLLALPLAVSLQSCSDSFFDVNTTPNNPTTVPPTVLLTTVEYDAAFASSNDLNRIAEVFVQHAAGVGNQVAAYDVYNIRGASDNQWNGELYAGALINAQQIINQNQTTSPAYAGIAKILKAYAFSITTNMWGDIPYSQALLGTNTLNPRLDKQQDIYLGNSSLGIQSLFDLVKEGMADLDKPNTGIVPGTDDVVYAGNLPKWKKLGNTMLMRLAIIISRKDPATAKKMFEDALASPAGIINDNSLDFQVGFSTDLGKQNPIYSFNYVNRPADGMASSRFIDSLNFYKDPRLAKYYTTIANGTYAGFNNGSSAAAPALANRSRIGSYLIGASGEAPIRMITNFQRAFMQAEAVLTLGVAGNAQTFFQEGIRASMLKAGIAAADIDAYFKANPGFVTLSGSPANQLNQVMTQKWIANFGIGLEAYDDYRRTNYPNLAQVLNPAGDDGTRPVRLPYTDNEIQRNTNVPNPGPKTNEKLWWDVD</sequence>
<feature type="region of interest" description="Disordered" evidence="1">
    <location>
        <begin position="469"/>
        <end position="491"/>
    </location>
</feature>
<feature type="signal peptide" evidence="2">
    <location>
        <begin position="1"/>
        <end position="26"/>
    </location>
</feature>
<reference evidence="3 4" key="1">
    <citation type="submission" date="2018-06" db="EMBL/GenBank/DDBJ databases">
        <title>Spirosoma sp. HMF3257 Genome sequencing and assembly.</title>
        <authorList>
            <person name="Kang H."/>
            <person name="Cha I."/>
            <person name="Kim H."/>
            <person name="Kang J."/>
            <person name="Joh K."/>
        </authorList>
    </citation>
    <scope>NUCLEOTIDE SEQUENCE [LARGE SCALE GENOMIC DNA]</scope>
    <source>
        <strain evidence="3 4">HMF3257</strain>
    </source>
</reference>
<dbReference type="Gene3D" id="1.25.40.390">
    <property type="match status" value="1"/>
</dbReference>
<comment type="caution">
    <text evidence="3">The sequence shown here is derived from an EMBL/GenBank/DDBJ whole genome shotgun (WGS) entry which is preliminary data.</text>
</comment>
<dbReference type="InterPro" id="IPR011990">
    <property type="entry name" value="TPR-like_helical_dom_sf"/>
</dbReference>
<dbReference type="Proteomes" id="UP000249016">
    <property type="component" value="Unassembled WGS sequence"/>
</dbReference>
<dbReference type="PROSITE" id="PS51257">
    <property type="entry name" value="PROKAR_LIPOPROTEIN"/>
    <property type="match status" value="1"/>
</dbReference>
<dbReference type="Pfam" id="PF12771">
    <property type="entry name" value="SusD-like_2"/>
    <property type="match status" value="1"/>
</dbReference>
<dbReference type="EMBL" id="QLII01000001">
    <property type="protein sequence ID" value="RAI75697.1"/>
    <property type="molecule type" value="Genomic_DNA"/>
</dbReference>
<protein>
    <submittedName>
        <fullName evidence="3">SusD/RagB family nutrient-binding outer membrane lipoprotein</fullName>
    </submittedName>
</protein>
<evidence type="ECO:0000256" key="2">
    <source>
        <dbReference type="SAM" id="SignalP"/>
    </source>
</evidence>
<keyword evidence="2" id="KW-0732">Signal</keyword>
<organism evidence="3 4">
    <name type="scientific">Spirosoma telluris</name>
    <dbReference type="NCBI Taxonomy" id="2183553"/>
    <lineage>
        <taxon>Bacteria</taxon>
        <taxon>Pseudomonadati</taxon>
        <taxon>Bacteroidota</taxon>
        <taxon>Cytophagia</taxon>
        <taxon>Cytophagales</taxon>
        <taxon>Cytophagaceae</taxon>
        <taxon>Spirosoma</taxon>
    </lineage>
</organism>
<keyword evidence="4" id="KW-1185">Reference proteome</keyword>
<name>A0A327NKH5_9BACT</name>
<dbReference type="InterPro" id="IPR041662">
    <property type="entry name" value="SusD-like_2"/>
</dbReference>
<evidence type="ECO:0000313" key="4">
    <source>
        <dbReference type="Proteomes" id="UP000249016"/>
    </source>
</evidence>
<evidence type="ECO:0000313" key="3">
    <source>
        <dbReference type="EMBL" id="RAI75697.1"/>
    </source>
</evidence>
<dbReference type="SUPFAM" id="SSF48452">
    <property type="entry name" value="TPR-like"/>
    <property type="match status" value="1"/>
</dbReference>